<dbReference type="Gene3D" id="3.30.70.360">
    <property type="match status" value="1"/>
</dbReference>
<dbReference type="InterPro" id="IPR036264">
    <property type="entry name" value="Bact_exopeptidase_dim_dom"/>
</dbReference>
<dbReference type="PANTHER" id="PTHR45892">
    <property type="entry name" value="AMINOACYLASE-1"/>
    <property type="match status" value="1"/>
</dbReference>
<keyword evidence="4" id="KW-0963">Cytoplasm</keyword>
<evidence type="ECO:0000256" key="6">
    <source>
        <dbReference type="ARBA" id="ARBA00022801"/>
    </source>
</evidence>
<dbReference type="GO" id="GO:0046872">
    <property type="term" value="F:metal ion binding"/>
    <property type="evidence" value="ECO:0007669"/>
    <property type="project" value="UniProtKB-KW"/>
</dbReference>
<feature type="binding site" evidence="10">
    <location>
        <position position="377"/>
    </location>
    <ligand>
        <name>Zn(2+)</name>
        <dbReference type="ChEBI" id="CHEBI:29105"/>
        <label>2</label>
    </ligand>
</feature>
<name>A0AA36AIB9_OCTVU</name>
<dbReference type="Pfam" id="PF01546">
    <property type="entry name" value="Peptidase_M20"/>
    <property type="match status" value="1"/>
</dbReference>
<dbReference type="Gene3D" id="1.10.150.900">
    <property type="match status" value="1"/>
</dbReference>
<comment type="cofactor">
    <cofactor evidence="10">
        <name>Zn(2+)</name>
        <dbReference type="ChEBI" id="CHEBI:29105"/>
    </cofactor>
    <text evidence="10">Binds 2 Zn(2+) ions per subunit.</text>
</comment>
<feature type="binding site" evidence="10">
    <location>
        <position position="117"/>
    </location>
    <ligand>
        <name>Zn(2+)</name>
        <dbReference type="ChEBI" id="CHEBI:29105"/>
        <label>2</label>
    </ligand>
</feature>
<evidence type="ECO:0000259" key="11">
    <source>
        <dbReference type="Pfam" id="PF07687"/>
    </source>
</evidence>
<dbReference type="GO" id="GO:0005737">
    <property type="term" value="C:cytoplasm"/>
    <property type="evidence" value="ECO:0007669"/>
    <property type="project" value="UniProtKB-SubCell"/>
</dbReference>
<dbReference type="SUPFAM" id="SSF55031">
    <property type="entry name" value="Bacterial exopeptidase dimerisation domain"/>
    <property type="match status" value="1"/>
</dbReference>
<evidence type="ECO:0000256" key="7">
    <source>
        <dbReference type="ARBA" id="ARBA00022833"/>
    </source>
</evidence>
<dbReference type="GO" id="GO:0004046">
    <property type="term" value="F:aminoacylase activity"/>
    <property type="evidence" value="ECO:0007669"/>
    <property type="project" value="UniProtKB-EC"/>
</dbReference>
<feature type="binding site" evidence="10">
    <location>
        <position position="152"/>
    </location>
    <ligand>
        <name>Zn(2+)</name>
        <dbReference type="ChEBI" id="CHEBI:29105"/>
        <label>2</label>
    </ligand>
</feature>
<keyword evidence="5 10" id="KW-0479">Metal-binding</keyword>
<evidence type="ECO:0000256" key="3">
    <source>
        <dbReference type="ARBA" id="ARBA00011913"/>
    </source>
</evidence>
<dbReference type="Proteomes" id="UP001162480">
    <property type="component" value="Chromosome 1"/>
</dbReference>
<dbReference type="CDD" id="cd05646">
    <property type="entry name" value="M20_AcylaseI_like"/>
    <property type="match status" value="1"/>
</dbReference>
<dbReference type="GO" id="GO:0006520">
    <property type="term" value="P:amino acid metabolic process"/>
    <property type="evidence" value="ECO:0007669"/>
    <property type="project" value="InterPro"/>
</dbReference>
<feature type="active site" description="Proton acceptor" evidence="9">
    <location>
        <position position="151"/>
    </location>
</feature>
<feature type="binding site" evidence="10">
    <location>
        <position position="117"/>
    </location>
    <ligand>
        <name>Zn(2+)</name>
        <dbReference type="ChEBI" id="CHEBI:29105"/>
        <label>1</label>
    </ligand>
</feature>
<dbReference type="Gene3D" id="3.40.630.10">
    <property type="entry name" value="Zn peptidases"/>
    <property type="match status" value="1"/>
</dbReference>
<sequence>MGSETERRNPSAEHPAVTNFRRYLRIKTVQPEPDYDGAIKFLKEMAGELGLPYKVIEVSPGKPVFVMTVEGKDPSLPSLMLNSHIDVVPVDMDCWKVDPFSAEKMENGDIYARGTQDMKCVGIQYIEAIRQLLKDGKKMLRNIHLTFMPEEEVGGILGMKLFVKREEFKQLNIAFALDEGLANPTEHFTIFYGERSAWWAKVKCSGNPGHGSRFIENTAAEKFRNIINKLLSLRDEEEKKLKSNPNLVLGDVTSVNLTMVQGGQQHNVVPSQLTACFDIRVPPSVDPVQFEERLNNLCKEAGEGLTLEYVQKGCANKLTSIDDNNIWWKTFSSTFENMNLKIKTEIFPAGTDSRFLRELGYPALGFSPMNFTPILLHDHNEFLNENIFVKGIDIYYNLISNLANVKKLFLSQKYQVK</sequence>
<dbReference type="PANTHER" id="PTHR45892:SF1">
    <property type="entry name" value="AMINOACYLASE-1"/>
    <property type="match status" value="1"/>
</dbReference>
<reference evidence="12" key="1">
    <citation type="submission" date="2023-08" db="EMBL/GenBank/DDBJ databases">
        <authorList>
            <person name="Alioto T."/>
            <person name="Alioto T."/>
            <person name="Gomez Garrido J."/>
        </authorList>
    </citation>
    <scope>NUCLEOTIDE SEQUENCE</scope>
</reference>
<comment type="similarity">
    <text evidence="2">Belongs to the peptidase M20A family.</text>
</comment>
<feature type="binding site" evidence="10">
    <location>
        <position position="84"/>
    </location>
    <ligand>
        <name>Zn(2+)</name>
        <dbReference type="ChEBI" id="CHEBI:29105"/>
        <label>1</label>
    </ligand>
</feature>
<keyword evidence="6" id="KW-0378">Hydrolase</keyword>
<dbReference type="NCBIfam" id="TIGR01880">
    <property type="entry name" value="Ac-peptdase-euk"/>
    <property type="match status" value="1"/>
</dbReference>
<evidence type="ECO:0000313" key="12">
    <source>
        <dbReference type="EMBL" id="CAI9715916.1"/>
    </source>
</evidence>
<dbReference type="InterPro" id="IPR052083">
    <property type="entry name" value="Aminoacylase-1_M20A"/>
</dbReference>
<dbReference type="EMBL" id="OX597814">
    <property type="protein sequence ID" value="CAI9715916.1"/>
    <property type="molecule type" value="Genomic_DNA"/>
</dbReference>
<dbReference type="InterPro" id="IPR001261">
    <property type="entry name" value="ArgE/DapE_CS"/>
</dbReference>
<feature type="domain" description="Peptidase M20 dimerisation" evidence="11">
    <location>
        <begin position="192"/>
        <end position="302"/>
    </location>
</feature>
<dbReference type="EC" id="3.5.1.14" evidence="3"/>
<dbReference type="AlphaFoldDB" id="A0AA36AIB9"/>
<organism evidence="12 13">
    <name type="scientific">Octopus vulgaris</name>
    <name type="common">Common octopus</name>
    <dbReference type="NCBI Taxonomy" id="6645"/>
    <lineage>
        <taxon>Eukaryota</taxon>
        <taxon>Metazoa</taxon>
        <taxon>Spiralia</taxon>
        <taxon>Lophotrochozoa</taxon>
        <taxon>Mollusca</taxon>
        <taxon>Cephalopoda</taxon>
        <taxon>Coleoidea</taxon>
        <taxon>Octopodiformes</taxon>
        <taxon>Octopoda</taxon>
        <taxon>Incirrata</taxon>
        <taxon>Octopodidae</taxon>
        <taxon>Octopus</taxon>
    </lineage>
</organism>
<evidence type="ECO:0000256" key="8">
    <source>
        <dbReference type="ARBA" id="ARBA00029656"/>
    </source>
</evidence>
<dbReference type="PIRSF" id="PIRSF036696">
    <property type="entry name" value="ACY-1"/>
    <property type="match status" value="1"/>
</dbReference>
<feature type="active site" evidence="9">
    <location>
        <position position="86"/>
    </location>
</feature>
<dbReference type="PROSITE" id="PS00758">
    <property type="entry name" value="ARGE_DAPE_CPG2_1"/>
    <property type="match status" value="1"/>
</dbReference>
<evidence type="ECO:0000256" key="5">
    <source>
        <dbReference type="ARBA" id="ARBA00022723"/>
    </source>
</evidence>
<dbReference type="InterPro" id="IPR011650">
    <property type="entry name" value="Peptidase_M20_dimer"/>
</dbReference>
<evidence type="ECO:0000256" key="1">
    <source>
        <dbReference type="ARBA" id="ARBA00004496"/>
    </source>
</evidence>
<accession>A0AA36AIB9</accession>
<evidence type="ECO:0000256" key="4">
    <source>
        <dbReference type="ARBA" id="ARBA00022490"/>
    </source>
</evidence>
<dbReference type="InterPro" id="IPR002933">
    <property type="entry name" value="Peptidase_M20"/>
</dbReference>
<gene>
    <name evidence="12" type="ORF">OCTVUL_1B015700</name>
</gene>
<keyword evidence="13" id="KW-1185">Reference proteome</keyword>
<evidence type="ECO:0000256" key="10">
    <source>
        <dbReference type="PIRSR" id="PIRSR036696-2"/>
    </source>
</evidence>
<comment type="subcellular location">
    <subcellularLocation>
        <location evidence="1">Cytoplasm</location>
    </subcellularLocation>
</comment>
<dbReference type="InterPro" id="IPR010159">
    <property type="entry name" value="N-acyl_aa_amidohydrolase"/>
</dbReference>
<protein>
    <recommendedName>
        <fullName evidence="3">N-acyl-aliphatic-L-amino acid amidohydrolase</fullName>
        <ecNumber evidence="3">3.5.1.14</ecNumber>
    </recommendedName>
    <alternativeName>
        <fullName evidence="8">N-acyl-L-amino-acid amidohydrolase</fullName>
    </alternativeName>
</protein>
<dbReference type="Pfam" id="PF07687">
    <property type="entry name" value="M20_dimer"/>
    <property type="match status" value="1"/>
</dbReference>
<evidence type="ECO:0000313" key="13">
    <source>
        <dbReference type="Proteomes" id="UP001162480"/>
    </source>
</evidence>
<dbReference type="FunFam" id="3.40.630.10:FF:000019">
    <property type="entry name" value="Aminoacylase 1"/>
    <property type="match status" value="1"/>
</dbReference>
<keyword evidence="7 10" id="KW-0862">Zinc</keyword>
<feature type="binding site" evidence="10">
    <location>
        <position position="179"/>
    </location>
    <ligand>
        <name>Zn(2+)</name>
        <dbReference type="ChEBI" id="CHEBI:29105"/>
        <label>1</label>
    </ligand>
</feature>
<evidence type="ECO:0000256" key="2">
    <source>
        <dbReference type="ARBA" id="ARBA00006247"/>
    </source>
</evidence>
<dbReference type="SUPFAM" id="SSF53187">
    <property type="entry name" value="Zn-dependent exopeptidases"/>
    <property type="match status" value="1"/>
</dbReference>
<dbReference type="FunFam" id="1.10.150.900:FF:000001">
    <property type="entry name" value="Aminoacylase-1, putative"/>
    <property type="match status" value="1"/>
</dbReference>
<evidence type="ECO:0000256" key="9">
    <source>
        <dbReference type="PIRSR" id="PIRSR036696-1"/>
    </source>
</evidence>
<proteinExistence type="inferred from homology"/>
<dbReference type="FunFam" id="3.30.70.360:FF:000005">
    <property type="entry name" value="Putative Aminoacylase-1"/>
    <property type="match status" value="1"/>
</dbReference>